<evidence type="ECO:0000256" key="1">
    <source>
        <dbReference type="SAM" id="MobiDB-lite"/>
    </source>
</evidence>
<dbReference type="OrthoDB" id="8197748at2759"/>
<keyword evidence="4" id="KW-1185">Reference proteome</keyword>
<feature type="compositionally biased region" description="Low complexity" evidence="1">
    <location>
        <begin position="668"/>
        <end position="700"/>
    </location>
</feature>
<feature type="region of interest" description="Disordered" evidence="1">
    <location>
        <begin position="562"/>
        <end position="642"/>
    </location>
</feature>
<feature type="compositionally biased region" description="Basic and acidic residues" evidence="1">
    <location>
        <begin position="922"/>
        <end position="931"/>
    </location>
</feature>
<dbReference type="GeneID" id="101891688"/>
<feature type="compositionally biased region" description="Low complexity" evidence="1">
    <location>
        <begin position="500"/>
        <end position="526"/>
    </location>
</feature>
<dbReference type="VEuPathDB" id="VectorBase:MDOMA2_013370"/>
<gene>
    <name evidence="3" type="primary">101891688</name>
    <name evidence="5 6" type="synonym">LOC101891688</name>
</gene>
<feature type="compositionally biased region" description="Low complexity" evidence="1">
    <location>
        <begin position="973"/>
        <end position="1000"/>
    </location>
</feature>
<dbReference type="RefSeq" id="XP_005176641.1">
    <property type="nucleotide sequence ID" value="XM_005176584.3"/>
</dbReference>
<dbReference type="EnsemblMetazoa" id="MDOA002091-RC">
    <property type="protein sequence ID" value="MDOA002091-PC"/>
    <property type="gene ID" value="MDOA002091"/>
</dbReference>
<evidence type="ECO:0000313" key="3">
    <source>
        <dbReference type="EnsemblMetazoa" id="MDOA002091-PA"/>
    </source>
</evidence>
<accession>A0A1I8M7N7</accession>
<dbReference type="EnsemblMetazoa" id="MDOA002091-RB">
    <property type="protein sequence ID" value="MDOA002091-PB"/>
    <property type="gene ID" value="MDOA002091"/>
</dbReference>
<dbReference type="STRING" id="7370.A0A1I8M7N7"/>
<feature type="compositionally biased region" description="Low complexity" evidence="1">
    <location>
        <begin position="849"/>
        <end position="864"/>
    </location>
</feature>
<feature type="compositionally biased region" description="Polar residues" evidence="1">
    <location>
        <begin position="906"/>
        <end position="921"/>
    </location>
</feature>
<feature type="compositionally biased region" description="Low complexity" evidence="1">
    <location>
        <begin position="562"/>
        <end position="603"/>
    </location>
</feature>
<feature type="compositionally biased region" description="Polar residues" evidence="1">
    <location>
        <begin position="865"/>
        <end position="874"/>
    </location>
</feature>
<feature type="compositionally biased region" description="Low complexity" evidence="1">
    <location>
        <begin position="765"/>
        <end position="788"/>
    </location>
</feature>
<name>A0A1I8M7N7_MUSDO</name>
<feature type="region of interest" description="Disordered" evidence="1">
    <location>
        <begin position="663"/>
        <end position="700"/>
    </location>
</feature>
<feature type="compositionally biased region" description="Low complexity" evidence="1">
    <location>
        <begin position="739"/>
        <end position="752"/>
    </location>
</feature>
<evidence type="ECO:0000259" key="2">
    <source>
        <dbReference type="Pfam" id="PF15888"/>
    </source>
</evidence>
<dbReference type="eggNOG" id="ENOG502S1G9">
    <property type="taxonomic scope" value="Eukaryota"/>
</dbReference>
<dbReference type="KEGG" id="mde:101891688"/>
<feature type="region of interest" description="Disordered" evidence="1">
    <location>
        <begin position="967"/>
        <end position="1018"/>
    </location>
</feature>
<dbReference type="EnsemblMetazoa" id="MDOA002091-RA">
    <property type="protein sequence ID" value="MDOA002091-PA"/>
    <property type="gene ID" value="MDOA002091"/>
</dbReference>
<evidence type="ECO:0000313" key="4">
    <source>
        <dbReference type="Proteomes" id="UP001652621"/>
    </source>
</evidence>
<feature type="compositionally biased region" description="Acidic residues" evidence="1">
    <location>
        <begin position="932"/>
        <end position="948"/>
    </location>
</feature>
<protein>
    <submittedName>
        <fullName evidence="5 6">Protein folded gastrulation</fullName>
    </submittedName>
</protein>
<dbReference type="Proteomes" id="UP001652621">
    <property type="component" value="Unplaced"/>
</dbReference>
<dbReference type="RefSeq" id="XP_058978014.1">
    <property type="nucleotide sequence ID" value="XM_059122031.1"/>
</dbReference>
<feature type="compositionally biased region" description="Low complexity" evidence="1">
    <location>
        <begin position="612"/>
        <end position="639"/>
    </location>
</feature>
<sequence>MDFTPTICIARLLVALQVLMTLLVMPLSSVMMTTSALPVTSKPIESTAENLAWQAWIMLPPEQKQLIKSRKVTPKSIFTLPHRVQCPEGHQQVDMKCIPTVVGSNAVLIDVLGLVLGDAPTADVEYDYEDEPVMGDASNAGNMPFNPPLYLTAGNDGKSHTETVLELKPPSQDEPLKFNIFQSKFPTDDYPMEDYSGISNEGGSAQAPTPVVMEEEKQLVVNTSQTLNVTNSQDLTGEASNVSKTHTLSHLPAGGEFNLASLEAISVPASGQGHDQNRHTISLFNEDSAIHLVTTMMDTEEEEENRKEGDKEKSNFHDLDSLLQTESLMPMLNHTTASTIMALDTLPLLQSNSSQPMELENPVVQIENVDEMTTILPDLMSSGHTTLADDDVEQQTKAEFIRSVTMNPLYDEYVNEEGVVEEEQDDEFTTTLTPSSSNDIEMWQKMKEREDEADDDNAVETTTIDPLTTIQLDDTTIIEGNIEITTIIPQEQEAVESSLTRAKTTTTTTTRINEETITPTSSTTTPASDKKQLIQDFEELQKDQQRNVKQKSKVEPVEVLATRTTASPATTTTASSAASTSGAMASQHETTTTTDELITSGETVTPLLTVHNNGNDNIDNNKNNNNDNNNDVNKANNKNSTSNDRFYYQHFAKQDLESAALKSDVAKETPTTTVTTTAPTTLPSTTAVTSASAEVSAKAPAATSEIDLAEELRLINELVKGKRPGITLTAAEATTLKTTTTTTRKTTKTTTTSQNDDVDNEIHTSPKPMAPAAASTSPVPAPSESSASSAMKYSLETTKIWSKIMPLIKTTTTTTTTEKSPEVSGNSKTSETSLGNFEENEESSAVAPSTSSGQTETTATTTTTPNAASLVVSNRSHRNSKIIRINGLNSLDYKQGKKATTTTTANEDISSTTSTEANPEETSTRESKSSGENDDENIETHDDDDEVADDSAYGSFWWLPISWRLDGSSNKESSSSSSSTTTTSTTAKPQETSSQQQQQEDMPLLLRFWSTYHAPKSS</sequence>
<reference evidence="6" key="2">
    <citation type="submission" date="2025-05" db="UniProtKB">
        <authorList>
            <consortium name="RefSeq"/>
        </authorList>
    </citation>
    <scope>IDENTIFICATION</scope>
    <source>
        <strain evidence="5 6">Aabys</strain>
        <tissue evidence="6">Whole body</tissue>
    </source>
</reference>
<reference evidence="3" key="1">
    <citation type="submission" date="2020-05" db="UniProtKB">
        <authorList>
            <consortium name="EnsemblMetazoa"/>
        </authorList>
    </citation>
    <scope>IDENTIFICATION</scope>
    <source>
        <strain evidence="3">Aabys</strain>
    </source>
</reference>
<feature type="region of interest" description="Disordered" evidence="1">
    <location>
        <begin position="899"/>
        <end position="948"/>
    </location>
</feature>
<evidence type="ECO:0000313" key="6">
    <source>
        <dbReference type="RefSeq" id="XP_058978014.1"/>
    </source>
</evidence>
<organism evidence="3">
    <name type="scientific">Musca domestica</name>
    <name type="common">House fly</name>
    <dbReference type="NCBI Taxonomy" id="7370"/>
    <lineage>
        <taxon>Eukaryota</taxon>
        <taxon>Metazoa</taxon>
        <taxon>Ecdysozoa</taxon>
        <taxon>Arthropoda</taxon>
        <taxon>Hexapoda</taxon>
        <taxon>Insecta</taxon>
        <taxon>Pterygota</taxon>
        <taxon>Neoptera</taxon>
        <taxon>Endopterygota</taxon>
        <taxon>Diptera</taxon>
        <taxon>Brachycera</taxon>
        <taxon>Muscomorpha</taxon>
        <taxon>Muscoidea</taxon>
        <taxon>Muscidae</taxon>
        <taxon>Musca</taxon>
    </lineage>
</organism>
<dbReference type="VEuPathDB" id="VectorBase:MDOA002091"/>
<dbReference type="InterPro" id="IPR031761">
    <property type="entry name" value="FOG_N"/>
</dbReference>
<feature type="compositionally biased region" description="Polar residues" evidence="1">
    <location>
        <begin position="823"/>
        <end position="835"/>
    </location>
</feature>
<feature type="region of interest" description="Disordered" evidence="1">
    <location>
        <begin position="739"/>
        <end position="788"/>
    </location>
</feature>
<feature type="domain" description="Folded gastrulation N-terminal" evidence="2">
    <location>
        <begin position="72"/>
        <end position="182"/>
    </location>
</feature>
<dbReference type="Pfam" id="PF15888">
    <property type="entry name" value="FOG_N"/>
    <property type="match status" value="1"/>
</dbReference>
<evidence type="ECO:0000313" key="5">
    <source>
        <dbReference type="RefSeq" id="XP_005176641.1"/>
    </source>
</evidence>
<proteinExistence type="predicted"/>
<feature type="region of interest" description="Disordered" evidence="1">
    <location>
        <begin position="811"/>
        <end position="875"/>
    </location>
</feature>
<dbReference type="AlphaFoldDB" id="A0A1I8M7N7"/>
<feature type="region of interest" description="Disordered" evidence="1">
    <location>
        <begin position="496"/>
        <end position="530"/>
    </location>
</feature>